<dbReference type="Pfam" id="PF07681">
    <property type="entry name" value="DoxX"/>
    <property type="match status" value="1"/>
</dbReference>
<dbReference type="GO" id="GO:0005886">
    <property type="term" value="C:plasma membrane"/>
    <property type="evidence" value="ECO:0007669"/>
    <property type="project" value="UniProtKB-SubCell"/>
</dbReference>
<dbReference type="OrthoDB" id="9813193at2"/>
<dbReference type="AlphaFoldDB" id="A0A4P7PTB0"/>
<dbReference type="EMBL" id="CP038810">
    <property type="protein sequence ID" value="QBZ97815.1"/>
    <property type="molecule type" value="Genomic_DNA"/>
</dbReference>
<sequence>MKKNLVFSFQPINLSLGILLVRIIIGVLMACYGYQKLINFETMAASDFWAKEVSFLGMTGKAPLALTIFAEFFCSLFLILGLFTRLSLIPLLICMGYIIACVAKFAVINSGDNGTEVNTAFVYFVIYLGIYFTGPGNYSLDYKIANR</sequence>
<evidence type="ECO:0000256" key="3">
    <source>
        <dbReference type="ARBA" id="ARBA00022475"/>
    </source>
</evidence>
<gene>
    <name evidence="8" type="ORF">GS03_01313</name>
</gene>
<feature type="transmembrane region" description="Helical" evidence="7">
    <location>
        <begin position="64"/>
        <end position="83"/>
    </location>
</feature>
<evidence type="ECO:0000256" key="1">
    <source>
        <dbReference type="ARBA" id="ARBA00004651"/>
    </source>
</evidence>
<keyword evidence="5 7" id="KW-1133">Transmembrane helix</keyword>
<accession>A0A4P7PTB0</accession>
<name>A0A4P7PTB0_9FLAO</name>
<keyword evidence="4 7" id="KW-0812">Transmembrane</keyword>
<dbReference type="KEGG" id="fsn:GS03_01313"/>
<feature type="transmembrane region" description="Helical" evidence="7">
    <location>
        <begin position="88"/>
        <end position="108"/>
    </location>
</feature>
<dbReference type="RefSeq" id="WP_136151752.1">
    <property type="nucleotide sequence ID" value="NZ_CP038810.1"/>
</dbReference>
<feature type="transmembrane region" description="Helical" evidence="7">
    <location>
        <begin position="120"/>
        <end position="140"/>
    </location>
</feature>
<protein>
    <recommendedName>
        <fullName evidence="10">DoxX family protein</fullName>
    </recommendedName>
</protein>
<dbReference type="Proteomes" id="UP000296862">
    <property type="component" value="Chromosome"/>
</dbReference>
<comment type="subcellular location">
    <subcellularLocation>
        <location evidence="1">Cell membrane</location>
        <topology evidence="1">Multi-pass membrane protein</topology>
    </subcellularLocation>
</comment>
<evidence type="ECO:0000313" key="8">
    <source>
        <dbReference type="EMBL" id="QBZ97815.1"/>
    </source>
</evidence>
<reference evidence="8 9" key="1">
    <citation type="submission" date="2019-04" db="EMBL/GenBank/DDBJ databases">
        <title>Flavobacterium sp. GS03.</title>
        <authorList>
            <person name="Kim H."/>
        </authorList>
    </citation>
    <scope>NUCLEOTIDE SEQUENCE [LARGE SCALE GENOMIC DNA]</scope>
    <source>
        <strain evidence="8 9">GS03</strain>
    </source>
</reference>
<proteinExistence type="inferred from homology"/>
<organism evidence="8 9">
    <name type="scientific">Flavobacterium sangjuense</name>
    <dbReference type="NCBI Taxonomy" id="2518177"/>
    <lineage>
        <taxon>Bacteria</taxon>
        <taxon>Pseudomonadati</taxon>
        <taxon>Bacteroidota</taxon>
        <taxon>Flavobacteriia</taxon>
        <taxon>Flavobacteriales</taxon>
        <taxon>Flavobacteriaceae</taxon>
        <taxon>Flavobacterium</taxon>
    </lineage>
</organism>
<evidence type="ECO:0000256" key="5">
    <source>
        <dbReference type="ARBA" id="ARBA00022989"/>
    </source>
</evidence>
<dbReference type="PANTHER" id="PTHR33452:SF1">
    <property type="entry name" value="INNER MEMBRANE PROTEIN YPHA-RELATED"/>
    <property type="match status" value="1"/>
</dbReference>
<feature type="transmembrane region" description="Helical" evidence="7">
    <location>
        <begin position="12"/>
        <end position="35"/>
    </location>
</feature>
<evidence type="ECO:0000256" key="2">
    <source>
        <dbReference type="ARBA" id="ARBA00006679"/>
    </source>
</evidence>
<dbReference type="InterPro" id="IPR051907">
    <property type="entry name" value="DoxX-like_oxidoreductase"/>
</dbReference>
<evidence type="ECO:0000313" key="9">
    <source>
        <dbReference type="Proteomes" id="UP000296862"/>
    </source>
</evidence>
<keyword evidence="9" id="KW-1185">Reference proteome</keyword>
<keyword evidence="6 7" id="KW-0472">Membrane</keyword>
<dbReference type="PANTHER" id="PTHR33452">
    <property type="entry name" value="OXIDOREDUCTASE CATD-RELATED"/>
    <property type="match status" value="1"/>
</dbReference>
<evidence type="ECO:0000256" key="7">
    <source>
        <dbReference type="SAM" id="Phobius"/>
    </source>
</evidence>
<evidence type="ECO:0008006" key="10">
    <source>
        <dbReference type="Google" id="ProtNLM"/>
    </source>
</evidence>
<evidence type="ECO:0000256" key="6">
    <source>
        <dbReference type="ARBA" id="ARBA00023136"/>
    </source>
</evidence>
<comment type="similarity">
    <text evidence="2">Belongs to the DoxX family.</text>
</comment>
<keyword evidence="3" id="KW-1003">Cell membrane</keyword>
<dbReference type="InterPro" id="IPR032808">
    <property type="entry name" value="DoxX"/>
</dbReference>
<evidence type="ECO:0000256" key="4">
    <source>
        <dbReference type="ARBA" id="ARBA00022692"/>
    </source>
</evidence>